<sequence length="271" mass="29505">MSDFKFRRLTPSDRPLVFAVDVTTTAISIVRMDADNDRPLCKVVRPPATSGRSHSVASTVHRQRVTTSEVLDTLLRDNIRPSLVVLGKLSWGLIDKDPSFPRRDGQWWDIARELARHRVPVAEVPLATVQTWALGKSQGLGRAGLDALAADISGKWEGLDAAIVKAGEGFRPSTVAFAAMGAMAAGISTPYAPTAERVLALSMRRAWKKDDPQSRKHPGWAHSNAVQWPAAVQPLPVTVADWNELHAKRPVAVAEPLYQVEGQDDGEAEAS</sequence>
<evidence type="ECO:0000313" key="1">
    <source>
        <dbReference type="EMBL" id="BBX33623.1"/>
    </source>
</evidence>
<reference evidence="1 2" key="1">
    <citation type="journal article" date="2019" name="Emerg. Microbes Infect.">
        <title>Comprehensive subspecies identification of 175 nontuberculous mycobacteria species based on 7547 genomic profiles.</title>
        <authorList>
            <person name="Matsumoto Y."/>
            <person name="Kinjo T."/>
            <person name="Motooka D."/>
            <person name="Nabeya D."/>
            <person name="Jung N."/>
            <person name="Uechi K."/>
            <person name="Horii T."/>
            <person name="Iida T."/>
            <person name="Fujita J."/>
            <person name="Nakamura S."/>
        </authorList>
    </citation>
    <scope>NUCLEOTIDE SEQUENCE [LARGE SCALE GENOMIC DNA]</scope>
    <source>
        <strain evidence="1 2">JCM 12375</strain>
    </source>
</reference>
<dbReference type="EMBL" id="AP022567">
    <property type="protein sequence ID" value="BBX33623.1"/>
    <property type="molecule type" value="Genomic_DNA"/>
</dbReference>
<dbReference type="Proteomes" id="UP000465622">
    <property type="component" value="Chromosome"/>
</dbReference>
<organism evidence="1 2">
    <name type="scientific">Mycolicibacterium mageritense</name>
    <name type="common">Mycobacterium mageritense</name>
    <dbReference type="NCBI Taxonomy" id="53462"/>
    <lineage>
        <taxon>Bacteria</taxon>
        <taxon>Bacillati</taxon>
        <taxon>Actinomycetota</taxon>
        <taxon>Actinomycetes</taxon>
        <taxon>Mycobacteriales</taxon>
        <taxon>Mycobacteriaceae</taxon>
        <taxon>Mycolicibacterium</taxon>
    </lineage>
</organism>
<name>A0ABM7HST7_MYCME</name>
<evidence type="ECO:0000313" key="2">
    <source>
        <dbReference type="Proteomes" id="UP000465622"/>
    </source>
</evidence>
<keyword evidence="2" id="KW-1185">Reference proteome</keyword>
<proteinExistence type="predicted"/>
<gene>
    <name evidence="1" type="ORF">MMAGJ_29050</name>
</gene>
<protein>
    <submittedName>
        <fullName evidence="1">Uncharacterized protein</fullName>
    </submittedName>
</protein>
<accession>A0ABM7HST7</accession>